<reference evidence="1" key="1">
    <citation type="submission" date="2015-02" db="EMBL/GenBank/DDBJ databases">
        <authorList>
            <person name="Chooi Y.-H."/>
        </authorList>
    </citation>
    <scope>NUCLEOTIDE SEQUENCE [LARGE SCALE GENOMIC DNA]</scope>
    <source>
        <strain evidence="1">LAMA 915</strain>
    </source>
</reference>
<dbReference type="AlphaFoldDB" id="A0A0L1KF20"/>
<evidence type="ECO:0008006" key="3">
    <source>
        <dbReference type="Google" id="ProtNLM"/>
    </source>
</evidence>
<gene>
    <name evidence="1" type="ORF">J121_2677</name>
</gene>
<proteinExistence type="predicted"/>
<evidence type="ECO:0000313" key="2">
    <source>
        <dbReference type="Proteomes" id="UP000037446"/>
    </source>
</evidence>
<dbReference type="PATRIC" id="fig|1306953.7.peg.2766"/>
<dbReference type="EMBL" id="JYNE01000023">
    <property type="protein sequence ID" value="KNH02427.1"/>
    <property type="molecule type" value="Genomic_DNA"/>
</dbReference>
<dbReference type="Proteomes" id="UP000037446">
    <property type="component" value="Unassembled WGS sequence"/>
</dbReference>
<accession>A0A0L1KF20</accession>
<organism evidence="1 2">
    <name type="scientific">Qipengyuania citrea LAMA 915</name>
    <dbReference type="NCBI Taxonomy" id="1306953"/>
    <lineage>
        <taxon>Bacteria</taxon>
        <taxon>Pseudomonadati</taxon>
        <taxon>Pseudomonadota</taxon>
        <taxon>Alphaproteobacteria</taxon>
        <taxon>Sphingomonadales</taxon>
        <taxon>Erythrobacteraceae</taxon>
        <taxon>Qipengyuania</taxon>
    </lineage>
</organism>
<sequence length="257" mass="28208">MSDRLVDLREGFWSLRGSLRLGGIVDIGTQCALVRLASGNFVFLDSYSLTDAIRAQVDALTDGGTKVEAILNLHPFHTLHCEWMHSAFPQAKLYGTARHVDHLPELPWETLRCEHDALAELYAEDFAFSVPRGVTLVSDDESVHFSSVLALHRASGTVHVDDTFVYLRKGFPLSLLPFTGRFGFHPTLAKALEPRAGAADEFREWAIELGINWADAGCIAAAHNALLPLDAEELPELIGAALGRVKPVLDAHRAEYG</sequence>
<protein>
    <recommendedName>
        <fullName evidence="3">MBL fold metallo-hydrolase</fullName>
    </recommendedName>
</protein>
<dbReference type="RefSeq" id="WP_050600334.1">
    <property type="nucleotide sequence ID" value="NZ_JYNE01000023.1"/>
</dbReference>
<dbReference type="SUPFAM" id="SSF56281">
    <property type="entry name" value="Metallo-hydrolase/oxidoreductase"/>
    <property type="match status" value="1"/>
</dbReference>
<dbReference type="STRING" id="1306953.J121_2677"/>
<evidence type="ECO:0000313" key="1">
    <source>
        <dbReference type="EMBL" id="KNH02427.1"/>
    </source>
</evidence>
<comment type="caution">
    <text evidence="1">The sequence shown here is derived from an EMBL/GenBank/DDBJ whole genome shotgun (WGS) entry which is preliminary data.</text>
</comment>
<dbReference type="InterPro" id="IPR036866">
    <property type="entry name" value="RibonucZ/Hydroxyglut_hydro"/>
</dbReference>
<name>A0A0L1KF20_9SPHN</name>